<evidence type="ECO:0000256" key="2">
    <source>
        <dbReference type="ARBA" id="ARBA00023125"/>
    </source>
</evidence>
<keyword evidence="3" id="KW-0804">Transcription</keyword>
<evidence type="ECO:0000313" key="5">
    <source>
        <dbReference type="EMBL" id="MDC2829384.1"/>
    </source>
</evidence>
<dbReference type="PANTHER" id="PTHR43280:SF2">
    <property type="entry name" value="HTH-TYPE TRANSCRIPTIONAL REGULATOR EXSA"/>
    <property type="match status" value="1"/>
</dbReference>
<keyword evidence="2" id="KW-0238">DNA-binding</keyword>
<dbReference type="SMART" id="SM00342">
    <property type="entry name" value="HTH_ARAC"/>
    <property type="match status" value="1"/>
</dbReference>
<dbReference type="PRINTS" id="PR00032">
    <property type="entry name" value="HTHARAC"/>
</dbReference>
<dbReference type="Pfam" id="PF12833">
    <property type="entry name" value="HTH_18"/>
    <property type="match status" value="1"/>
</dbReference>
<dbReference type="PROSITE" id="PS01124">
    <property type="entry name" value="HTH_ARAC_FAMILY_2"/>
    <property type="match status" value="1"/>
</dbReference>
<dbReference type="Gene3D" id="1.10.10.60">
    <property type="entry name" value="Homeodomain-like"/>
    <property type="match status" value="1"/>
</dbReference>
<evidence type="ECO:0000256" key="3">
    <source>
        <dbReference type="ARBA" id="ARBA00023163"/>
    </source>
</evidence>
<sequence length="395" mass="45242">MEIVTAYLESLGVPATIWEYDNGQYSLQFRQGKLLLVNYLKILRRCPHKSLQFLRHSQNLYSCLIWCDQIVIYVGPVIVNISQRYQNSEMPGSHAVMYMPKLLKTVYLEEKQFLQQILVLVRLLELPIDFETISDEFHQARLSRDFDAQLLKLRMSSEGGHVSYLYEREVKKTIAQGNLAALPIIFSKNINSGRIGILADNQDALRNVKNWGIISVSVNLRALFQVGLDYEMVYSLNDQYVRHIESLTSYNEVLAAIEAADVDMAMRCREMVDAKMTAPVSKVFWQLMSNPTMDRSVDDLAMTVGLSSRYLGSQFKKQVGVSISHFKRLVQINHAIEDLIGTNLSMAELAERYGFADQAHFSRVFHTLTGITPKEARADATQIADWNLYDYLFKK</sequence>
<feature type="domain" description="HTH araC/xylS-type" evidence="4">
    <location>
        <begin position="281"/>
        <end position="379"/>
    </location>
</feature>
<name>A0AAJ1HRK3_LIMMU</name>
<gene>
    <name evidence="5" type="ORF">PO250_03495</name>
</gene>
<protein>
    <submittedName>
        <fullName evidence="5">AraC family transcriptional regulator</fullName>
    </submittedName>
</protein>
<dbReference type="InterPro" id="IPR020449">
    <property type="entry name" value="Tscrpt_reg_AraC-type_HTH"/>
</dbReference>
<reference evidence="5" key="1">
    <citation type="submission" date="2023-01" db="EMBL/GenBank/DDBJ databases">
        <title>Genome analysis of 13 Lactobacillus isolated from gut of wild boar.</title>
        <authorList>
            <person name="Papp P."/>
            <person name="Libisch B."/>
            <person name="Nagy T."/>
            <person name="Olasz F."/>
        </authorList>
    </citation>
    <scope>NUCLEOTIDE SEQUENCE</scope>
    <source>
        <strain evidence="5">F146</strain>
    </source>
</reference>
<dbReference type="GO" id="GO:0043565">
    <property type="term" value="F:sequence-specific DNA binding"/>
    <property type="evidence" value="ECO:0007669"/>
    <property type="project" value="InterPro"/>
</dbReference>
<dbReference type="SUPFAM" id="SSF46689">
    <property type="entry name" value="Homeodomain-like"/>
    <property type="match status" value="2"/>
</dbReference>
<dbReference type="RefSeq" id="WP_272208585.1">
    <property type="nucleotide sequence ID" value="NZ_JAQOMV010000021.1"/>
</dbReference>
<dbReference type="Proteomes" id="UP001220670">
    <property type="component" value="Unassembled WGS sequence"/>
</dbReference>
<organism evidence="5 6">
    <name type="scientific">Limosilactobacillus mucosae</name>
    <name type="common">Lactobacillus mucosae</name>
    <dbReference type="NCBI Taxonomy" id="97478"/>
    <lineage>
        <taxon>Bacteria</taxon>
        <taxon>Bacillati</taxon>
        <taxon>Bacillota</taxon>
        <taxon>Bacilli</taxon>
        <taxon>Lactobacillales</taxon>
        <taxon>Lactobacillaceae</taxon>
        <taxon>Limosilactobacillus</taxon>
    </lineage>
</organism>
<evidence type="ECO:0000256" key="1">
    <source>
        <dbReference type="ARBA" id="ARBA00023015"/>
    </source>
</evidence>
<evidence type="ECO:0000313" key="6">
    <source>
        <dbReference type="Proteomes" id="UP001220670"/>
    </source>
</evidence>
<dbReference type="GO" id="GO:0003700">
    <property type="term" value="F:DNA-binding transcription factor activity"/>
    <property type="evidence" value="ECO:0007669"/>
    <property type="project" value="InterPro"/>
</dbReference>
<dbReference type="PANTHER" id="PTHR43280">
    <property type="entry name" value="ARAC-FAMILY TRANSCRIPTIONAL REGULATOR"/>
    <property type="match status" value="1"/>
</dbReference>
<dbReference type="InterPro" id="IPR009057">
    <property type="entry name" value="Homeodomain-like_sf"/>
</dbReference>
<evidence type="ECO:0000259" key="4">
    <source>
        <dbReference type="PROSITE" id="PS01124"/>
    </source>
</evidence>
<comment type="caution">
    <text evidence="5">The sequence shown here is derived from an EMBL/GenBank/DDBJ whole genome shotgun (WGS) entry which is preliminary data.</text>
</comment>
<dbReference type="AlphaFoldDB" id="A0AAJ1HRK3"/>
<proteinExistence type="predicted"/>
<dbReference type="InterPro" id="IPR018060">
    <property type="entry name" value="HTH_AraC"/>
</dbReference>
<keyword evidence="1" id="KW-0805">Transcription regulation</keyword>
<accession>A0AAJ1HRK3</accession>
<dbReference type="EMBL" id="JAQONE010000011">
    <property type="protein sequence ID" value="MDC2829384.1"/>
    <property type="molecule type" value="Genomic_DNA"/>
</dbReference>